<dbReference type="Gene3D" id="3.40.630.30">
    <property type="match status" value="1"/>
</dbReference>
<keyword evidence="2" id="KW-0012">Acyltransferase</keyword>
<dbReference type="SUPFAM" id="SSF55729">
    <property type="entry name" value="Acyl-CoA N-acyltransferases (Nat)"/>
    <property type="match status" value="1"/>
</dbReference>
<dbReference type="InterPro" id="IPR016181">
    <property type="entry name" value="Acyl_CoA_acyltransferase"/>
</dbReference>
<dbReference type="GO" id="GO:0016746">
    <property type="term" value="F:acyltransferase activity"/>
    <property type="evidence" value="ECO:0007669"/>
    <property type="project" value="UniProtKB-KW"/>
</dbReference>
<evidence type="ECO:0000259" key="1">
    <source>
        <dbReference type="Pfam" id="PF13480"/>
    </source>
</evidence>
<evidence type="ECO:0000313" key="2">
    <source>
        <dbReference type="EMBL" id="WOK08135.1"/>
    </source>
</evidence>
<dbReference type="EMBL" id="CP136051">
    <property type="protein sequence ID" value="WOK08135.1"/>
    <property type="molecule type" value="Genomic_DNA"/>
</dbReference>
<dbReference type="Proteomes" id="UP001302349">
    <property type="component" value="Chromosome"/>
</dbReference>
<gene>
    <name evidence="2" type="ORF">RT717_05740</name>
</gene>
<keyword evidence="2" id="KW-0808">Transferase</keyword>
<dbReference type="RefSeq" id="WP_317490781.1">
    <property type="nucleotide sequence ID" value="NZ_CP136051.1"/>
</dbReference>
<dbReference type="InterPro" id="IPR038740">
    <property type="entry name" value="BioF2-like_GNAT_dom"/>
</dbReference>
<reference evidence="2 3" key="1">
    <citation type="journal article" date="2023" name="Microbiol. Resour. Announc.">
        <title>Complete Genome Sequence of Imperialibacter roseus strain P4T.</title>
        <authorList>
            <person name="Tizabi D.R."/>
            <person name="Bachvaroff T."/>
            <person name="Hill R.T."/>
        </authorList>
    </citation>
    <scope>NUCLEOTIDE SEQUENCE [LARGE SCALE GENOMIC DNA]</scope>
    <source>
        <strain evidence="2 3">P4T</strain>
    </source>
</reference>
<sequence length="308" mass="34847">MEVNFYQNGKGLEKRQWAFNPLLFQSMAFVGNQFPDGGYVSFTLESGGEVHAIIHFSVEESGWVSLPKSPFGGVSASEEVNEPDVRLLANAVLRKSEGRPLTVFLPYTGYLSTTGSWFSNSLREAGFTVAFQDTQQYIEVSVERSLSESMHDSQLRRLAKCEKAGFLFAEEPFEHLAEIYSFIEACRTEQSIPLNISLEVLRKSWVNMKGSYNLFVVRDQEEVIAACITVTVSREVLYYFLPAASAAYSQFSPMVMLIFNLYKWAQKSNYRLIDLGRASIEGEVQEGLREFKDRMGGVKGYSVCLRKR</sequence>
<organism evidence="2 3">
    <name type="scientific">Imperialibacter roseus</name>
    <dbReference type="NCBI Taxonomy" id="1324217"/>
    <lineage>
        <taxon>Bacteria</taxon>
        <taxon>Pseudomonadati</taxon>
        <taxon>Bacteroidota</taxon>
        <taxon>Cytophagia</taxon>
        <taxon>Cytophagales</taxon>
        <taxon>Flammeovirgaceae</taxon>
        <taxon>Imperialibacter</taxon>
    </lineage>
</organism>
<name>A0ABZ0IUR9_9BACT</name>
<accession>A0ABZ0IUR9</accession>
<dbReference type="Pfam" id="PF13480">
    <property type="entry name" value="Acetyltransf_6"/>
    <property type="match status" value="1"/>
</dbReference>
<dbReference type="EC" id="2.3.1.-" evidence="2"/>
<evidence type="ECO:0000313" key="3">
    <source>
        <dbReference type="Proteomes" id="UP001302349"/>
    </source>
</evidence>
<protein>
    <submittedName>
        <fullName evidence="2">GNAT family N-acetyltransferase</fullName>
        <ecNumber evidence="2">2.3.1.-</ecNumber>
    </submittedName>
</protein>
<feature type="domain" description="BioF2-like acetyltransferase" evidence="1">
    <location>
        <begin position="155"/>
        <end position="278"/>
    </location>
</feature>
<proteinExistence type="predicted"/>
<keyword evidence="3" id="KW-1185">Reference proteome</keyword>